<dbReference type="PROSITE" id="PS51464">
    <property type="entry name" value="SIS"/>
    <property type="match status" value="1"/>
</dbReference>
<evidence type="ECO:0000313" key="7">
    <source>
        <dbReference type="Proteomes" id="UP000195305"/>
    </source>
</evidence>
<dbReference type="InterPro" id="IPR035472">
    <property type="entry name" value="RpiR-like_SIS"/>
</dbReference>
<dbReference type="OrthoDB" id="63027at2"/>
<feature type="domain" description="HTH rpiR-type" evidence="4">
    <location>
        <begin position="1"/>
        <end position="76"/>
    </location>
</feature>
<dbReference type="PANTHER" id="PTHR30514">
    <property type="entry name" value="GLUCOKINASE"/>
    <property type="match status" value="1"/>
</dbReference>
<organism evidence="6 7">
    <name type="scientific">Massilimicrobiota timonensis</name>
    <dbReference type="NCBI Taxonomy" id="1776392"/>
    <lineage>
        <taxon>Bacteria</taxon>
        <taxon>Bacillati</taxon>
        <taxon>Bacillota</taxon>
        <taxon>Erysipelotrichia</taxon>
        <taxon>Erysipelotrichales</taxon>
        <taxon>Erysipelotrichaceae</taxon>
        <taxon>Massilimicrobiota</taxon>
    </lineage>
</organism>
<dbReference type="GO" id="GO:0003700">
    <property type="term" value="F:DNA-binding transcription factor activity"/>
    <property type="evidence" value="ECO:0007669"/>
    <property type="project" value="InterPro"/>
</dbReference>
<keyword evidence="2" id="KW-0238">DNA-binding</keyword>
<protein>
    <submittedName>
        <fullName evidence="6">MurR/RpiR family transcriptional regulator</fullName>
    </submittedName>
</protein>
<dbReference type="PROSITE" id="PS51071">
    <property type="entry name" value="HTH_RPIR"/>
    <property type="match status" value="1"/>
</dbReference>
<dbReference type="InterPro" id="IPR046348">
    <property type="entry name" value="SIS_dom_sf"/>
</dbReference>
<dbReference type="Pfam" id="PF01380">
    <property type="entry name" value="SIS"/>
    <property type="match status" value="1"/>
</dbReference>
<name>A0A1Y4SWX1_9FIRM</name>
<sequence length="294" mass="33936">MSIMTQLEFELEFSQSEKQIARYILNHGEDVLSMSVKTLAKQTYTSPATIVRLCKKMGLEGYNDFKIKYSAELQYDLHHTDRIDVNFPFSKEDSYPMICHKLSSLYQEVIADTIKLIDFSMLEKIVDLLYTHDHIDIYGSGNSLLAAMSFQHKMMRISRNVNLKILHGEQIFQSYNSNENHIAMIISYSGETNENIQIAQTLKEKGTPMIILTSIGNNRLSHYANYILNIGSREKIFTKIAPFASQISIEYLLNIIFSCIFQKDYDQNIQNKVSYDKKNDSRHPLSSPVSDERK</sequence>
<dbReference type="RefSeq" id="WP_087358933.1">
    <property type="nucleotide sequence ID" value="NZ_NFLJ01000030.1"/>
</dbReference>
<comment type="caution">
    <text evidence="6">The sequence shown here is derived from an EMBL/GenBank/DDBJ whole genome shotgun (WGS) entry which is preliminary data.</text>
</comment>
<dbReference type="InterPro" id="IPR047640">
    <property type="entry name" value="RpiR-like"/>
</dbReference>
<dbReference type="SUPFAM" id="SSF53697">
    <property type="entry name" value="SIS domain"/>
    <property type="match status" value="1"/>
</dbReference>
<evidence type="ECO:0000259" key="5">
    <source>
        <dbReference type="PROSITE" id="PS51464"/>
    </source>
</evidence>
<proteinExistence type="predicted"/>
<dbReference type="AlphaFoldDB" id="A0A1Y4SWX1"/>
<dbReference type="InterPro" id="IPR009057">
    <property type="entry name" value="Homeodomain-like_sf"/>
</dbReference>
<dbReference type="Proteomes" id="UP000195305">
    <property type="component" value="Unassembled WGS sequence"/>
</dbReference>
<evidence type="ECO:0000256" key="2">
    <source>
        <dbReference type="ARBA" id="ARBA00023125"/>
    </source>
</evidence>
<dbReference type="InterPro" id="IPR000281">
    <property type="entry name" value="HTH_RpiR"/>
</dbReference>
<feature type="domain" description="SIS" evidence="5">
    <location>
        <begin position="125"/>
        <end position="266"/>
    </location>
</feature>
<dbReference type="EMBL" id="NFLJ01000030">
    <property type="protein sequence ID" value="OUQ33461.1"/>
    <property type="molecule type" value="Genomic_DNA"/>
</dbReference>
<evidence type="ECO:0000256" key="3">
    <source>
        <dbReference type="ARBA" id="ARBA00023163"/>
    </source>
</evidence>
<evidence type="ECO:0000259" key="4">
    <source>
        <dbReference type="PROSITE" id="PS51071"/>
    </source>
</evidence>
<evidence type="ECO:0000256" key="1">
    <source>
        <dbReference type="ARBA" id="ARBA00023015"/>
    </source>
</evidence>
<evidence type="ECO:0000313" key="6">
    <source>
        <dbReference type="EMBL" id="OUQ33461.1"/>
    </source>
</evidence>
<dbReference type="InterPro" id="IPR036388">
    <property type="entry name" value="WH-like_DNA-bd_sf"/>
</dbReference>
<dbReference type="PANTHER" id="PTHR30514:SF1">
    <property type="entry name" value="HTH-TYPE TRANSCRIPTIONAL REGULATOR HEXR-RELATED"/>
    <property type="match status" value="1"/>
</dbReference>
<accession>A0A1Y4SWX1</accession>
<dbReference type="SUPFAM" id="SSF46689">
    <property type="entry name" value="Homeodomain-like"/>
    <property type="match status" value="1"/>
</dbReference>
<reference evidence="6 7" key="1">
    <citation type="journal article" date="2018" name="BMC Genomics">
        <title>Whole genome sequencing and function prediction of 133 gut anaerobes isolated from chicken caecum in pure cultures.</title>
        <authorList>
            <person name="Medvecky M."/>
            <person name="Cejkova D."/>
            <person name="Polansky O."/>
            <person name="Karasova D."/>
            <person name="Kubasova T."/>
            <person name="Cizek A."/>
            <person name="Rychlik I."/>
        </authorList>
    </citation>
    <scope>NUCLEOTIDE SEQUENCE [LARGE SCALE GENOMIC DNA]</scope>
    <source>
        <strain evidence="6 7">An13</strain>
    </source>
</reference>
<dbReference type="Gene3D" id="3.40.50.10490">
    <property type="entry name" value="Glucose-6-phosphate isomerase like protein, domain 1"/>
    <property type="match status" value="1"/>
</dbReference>
<dbReference type="GO" id="GO:0003677">
    <property type="term" value="F:DNA binding"/>
    <property type="evidence" value="ECO:0007669"/>
    <property type="project" value="UniProtKB-KW"/>
</dbReference>
<dbReference type="GO" id="GO:1901135">
    <property type="term" value="P:carbohydrate derivative metabolic process"/>
    <property type="evidence" value="ECO:0007669"/>
    <property type="project" value="InterPro"/>
</dbReference>
<keyword evidence="3" id="KW-0804">Transcription</keyword>
<dbReference type="GO" id="GO:0097367">
    <property type="term" value="F:carbohydrate derivative binding"/>
    <property type="evidence" value="ECO:0007669"/>
    <property type="project" value="InterPro"/>
</dbReference>
<dbReference type="Gene3D" id="1.10.10.10">
    <property type="entry name" value="Winged helix-like DNA-binding domain superfamily/Winged helix DNA-binding domain"/>
    <property type="match status" value="1"/>
</dbReference>
<dbReference type="InterPro" id="IPR001347">
    <property type="entry name" value="SIS_dom"/>
</dbReference>
<gene>
    <name evidence="6" type="ORF">B5E75_10280</name>
</gene>
<dbReference type="Pfam" id="PF01418">
    <property type="entry name" value="HTH_6"/>
    <property type="match status" value="1"/>
</dbReference>
<keyword evidence="1" id="KW-0805">Transcription regulation</keyword>
<keyword evidence="7" id="KW-1185">Reference proteome</keyword>
<dbReference type="CDD" id="cd05013">
    <property type="entry name" value="SIS_RpiR"/>
    <property type="match status" value="1"/>
</dbReference>